<evidence type="ECO:0000313" key="8">
    <source>
        <dbReference type="Proteomes" id="UP000008711"/>
    </source>
</evidence>
<feature type="domain" description="BHLH" evidence="6">
    <location>
        <begin position="24"/>
        <end position="81"/>
    </location>
</feature>
<dbReference type="OrthoDB" id="6085656at2759"/>
<dbReference type="eggNOG" id="KOG4304">
    <property type="taxonomic scope" value="Eukaryota"/>
</dbReference>
<dbReference type="PANTHER" id="PTHR10985">
    <property type="entry name" value="BASIC HELIX-LOOP-HELIX TRANSCRIPTION FACTOR, HES-RELATED"/>
    <property type="match status" value="1"/>
</dbReference>
<comment type="subcellular location">
    <subcellularLocation>
        <location evidence="1">Nucleus</location>
    </subcellularLocation>
</comment>
<dbReference type="Proteomes" id="UP000008711">
    <property type="component" value="Unassembled WGS sequence"/>
</dbReference>
<dbReference type="AlphaFoldDB" id="B3NTB5"/>
<feature type="region of interest" description="Disordered" evidence="5">
    <location>
        <begin position="1"/>
        <end position="23"/>
    </location>
</feature>
<evidence type="ECO:0000256" key="5">
    <source>
        <dbReference type="SAM" id="MobiDB-lite"/>
    </source>
</evidence>
<keyword evidence="2" id="KW-0805">Transcription regulation</keyword>
<evidence type="ECO:0000256" key="4">
    <source>
        <dbReference type="ARBA" id="ARBA00023242"/>
    </source>
</evidence>
<dbReference type="SUPFAM" id="SSF47459">
    <property type="entry name" value="HLH, helix-loop-helix DNA-binding domain"/>
    <property type="match status" value="1"/>
</dbReference>
<keyword evidence="8" id="KW-1185">Reference proteome</keyword>
<dbReference type="PhylomeDB" id="B3NTB5"/>
<reference evidence="7 8" key="2">
    <citation type="journal article" date="2008" name="Bioinformatics">
        <title>Assembly reconciliation.</title>
        <authorList>
            <person name="Zimin A.V."/>
            <person name="Smith D.R."/>
            <person name="Sutton G."/>
            <person name="Yorke J.A."/>
        </authorList>
    </citation>
    <scope>NUCLEOTIDE SEQUENCE [LARGE SCALE GENOMIC DNA]</scope>
    <source>
        <strain evidence="7 8">TSC#14021-0224.01</strain>
    </source>
</reference>
<organism evidence="7 8">
    <name type="scientific">Drosophila erecta</name>
    <name type="common">Fruit fly</name>
    <dbReference type="NCBI Taxonomy" id="7220"/>
    <lineage>
        <taxon>Eukaryota</taxon>
        <taxon>Metazoa</taxon>
        <taxon>Ecdysozoa</taxon>
        <taxon>Arthropoda</taxon>
        <taxon>Hexapoda</taxon>
        <taxon>Insecta</taxon>
        <taxon>Pterygota</taxon>
        <taxon>Neoptera</taxon>
        <taxon>Endopterygota</taxon>
        <taxon>Diptera</taxon>
        <taxon>Brachycera</taxon>
        <taxon>Muscomorpha</taxon>
        <taxon>Ephydroidea</taxon>
        <taxon>Drosophilidae</taxon>
        <taxon>Drosophila</taxon>
        <taxon>Sophophora</taxon>
    </lineage>
</organism>
<name>B3NTB5_DROER</name>
<dbReference type="GO" id="GO:0046983">
    <property type="term" value="F:protein dimerization activity"/>
    <property type="evidence" value="ECO:0007669"/>
    <property type="project" value="InterPro"/>
</dbReference>
<dbReference type="KEGG" id="der:6550290"/>
<evidence type="ECO:0000256" key="2">
    <source>
        <dbReference type="ARBA" id="ARBA00023015"/>
    </source>
</evidence>
<evidence type="ECO:0000259" key="6">
    <source>
        <dbReference type="PROSITE" id="PS50888"/>
    </source>
</evidence>
<dbReference type="PROSITE" id="PS50888">
    <property type="entry name" value="BHLH"/>
    <property type="match status" value="1"/>
</dbReference>
<keyword evidence="4" id="KW-0539">Nucleus</keyword>
<dbReference type="EMBL" id="CH954180">
    <property type="protein sequence ID" value="EDV46566.1"/>
    <property type="molecule type" value="Genomic_DNA"/>
</dbReference>
<sequence>MAGPEEQESHNGAKAHSSSRSHHYRKVFKPLLEKKRRARINRSVEDMKDLLQEVTHLDAEALAKMEKADVLELAIHHLRRKHNPAATSGVYQSPMDSYWCGFRECVLEVFEILQHNGYQLNIECAEKLEQLVPSKFKSKPIPWRPW</sequence>
<dbReference type="Pfam" id="PF00010">
    <property type="entry name" value="HLH"/>
    <property type="match status" value="1"/>
</dbReference>
<dbReference type="InterPro" id="IPR036638">
    <property type="entry name" value="HLH_DNA-bd_sf"/>
</dbReference>
<evidence type="ECO:0000256" key="3">
    <source>
        <dbReference type="ARBA" id="ARBA00023163"/>
    </source>
</evidence>
<protein>
    <recommendedName>
        <fullName evidence="6">BHLH domain-containing protein</fullName>
    </recommendedName>
</protein>
<reference evidence="7 8" key="1">
    <citation type="journal article" date="2007" name="Nature">
        <title>Evolution of genes and genomes on the Drosophila phylogeny.</title>
        <authorList>
            <consortium name="Drosophila 12 Genomes Consortium"/>
            <person name="Clark A.G."/>
            <person name="Eisen M.B."/>
            <person name="Smith D.R."/>
            <person name="Bergman C.M."/>
            <person name="Oliver B."/>
            <person name="Markow T.A."/>
            <person name="Kaufman T.C."/>
            <person name="Kellis M."/>
            <person name="Gelbart W."/>
            <person name="Iyer V.N."/>
            <person name="Pollard D.A."/>
            <person name="Sackton T.B."/>
            <person name="Larracuente A.M."/>
            <person name="Singh N.D."/>
            <person name="Abad J.P."/>
            <person name="Abt D.N."/>
            <person name="Adryan B."/>
            <person name="Aguade M."/>
            <person name="Akashi H."/>
            <person name="Anderson W.W."/>
            <person name="Aquadro C.F."/>
            <person name="Ardell D.H."/>
            <person name="Arguello R."/>
            <person name="Artieri C.G."/>
            <person name="Barbash D.A."/>
            <person name="Barker D."/>
            <person name="Barsanti P."/>
            <person name="Batterham P."/>
            <person name="Batzoglou S."/>
            <person name="Begun D."/>
            <person name="Bhutkar A."/>
            <person name="Blanco E."/>
            <person name="Bosak S.A."/>
            <person name="Bradley R.K."/>
            <person name="Brand A.D."/>
            <person name="Brent M.R."/>
            <person name="Brooks A.N."/>
            <person name="Brown R.H."/>
            <person name="Butlin R.K."/>
            <person name="Caggese C."/>
            <person name="Calvi B.R."/>
            <person name="Bernardo de Carvalho A."/>
            <person name="Caspi A."/>
            <person name="Castrezana S."/>
            <person name="Celniker S.E."/>
            <person name="Chang J.L."/>
            <person name="Chapple C."/>
            <person name="Chatterji S."/>
            <person name="Chinwalla A."/>
            <person name="Civetta A."/>
            <person name="Clifton S.W."/>
            <person name="Comeron J.M."/>
            <person name="Costello J.C."/>
            <person name="Coyne J.A."/>
            <person name="Daub J."/>
            <person name="David R.G."/>
            <person name="Delcher A.L."/>
            <person name="Delehaunty K."/>
            <person name="Do C.B."/>
            <person name="Ebling H."/>
            <person name="Edwards K."/>
            <person name="Eickbush T."/>
            <person name="Evans J.D."/>
            <person name="Filipski A."/>
            <person name="Findeiss S."/>
            <person name="Freyhult E."/>
            <person name="Fulton L."/>
            <person name="Fulton R."/>
            <person name="Garcia A.C."/>
            <person name="Gardiner A."/>
            <person name="Garfield D.A."/>
            <person name="Garvin B.E."/>
            <person name="Gibson G."/>
            <person name="Gilbert D."/>
            <person name="Gnerre S."/>
            <person name="Godfrey J."/>
            <person name="Good R."/>
            <person name="Gotea V."/>
            <person name="Gravely B."/>
            <person name="Greenberg A.J."/>
            <person name="Griffiths-Jones S."/>
            <person name="Gross S."/>
            <person name="Guigo R."/>
            <person name="Gustafson E.A."/>
            <person name="Haerty W."/>
            <person name="Hahn M.W."/>
            <person name="Halligan D.L."/>
            <person name="Halpern A.L."/>
            <person name="Halter G.M."/>
            <person name="Han M.V."/>
            <person name="Heger A."/>
            <person name="Hillier L."/>
            <person name="Hinrichs A.S."/>
            <person name="Holmes I."/>
            <person name="Hoskins R.A."/>
            <person name="Hubisz M.J."/>
            <person name="Hultmark D."/>
            <person name="Huntley M.A."/>
            <person name="Jaffe D.B."/>
            <person name="Jagadeeshan S."/>
            <person name="Jeck W.R."/>
            <person name="Johnson J."/>
            <person name="Jones C.D."/>
            <person name="Jordan W.C."/>
            <person name="Karpen G.H."/>
            <person name="Kataoka E."/>
            <person name="Keightley P.D."/>
            <person name="Kheradpour P."/>
            <person name="Kirkness E.F."/>
            <person name="Koerich L.B."/>
            <person name="Kristiansen K."/>
            <person name="Kudrna D."/>
            <person name="Kulathinal R.J."/>
            <person name="Kumar S."/>
            <person name="Kwok R."/>
            <person name="Lander E."/>
            <person name="Langley C.H."/>
            <person name="Lapoint R."/>
            <person name="Lazzaro B.P."/>
            <person name="Lee S.J."/>
            <person name="Levesque L."/>
            <person name="Li R."/>
            <person name="Lin C.F."/>
            <person name="Lin M.F."/>
            <person name="Lindblad-Toh K."/>
            <person name="Llopart A."/>
            <person name="Long M."/>
            <person name="Low L."/>
            <person name="Lozovsky E."/>
            <person name="Lu J."/>
            <person name="Luo M."/>
            <person name="Machado C.A."/>
            <person name="Makalowski W."/>
            <person name="Marzo M."/>
            <person name="Matsuda M."/>
            <person name="Matzkin L."/>
            <person name="McAllister B."/>
            <person name="McBride C.S."/>
            <person name="McKernan B."/>
            <person name="McKernan K."/>
            <person name="Mendez-Lago M."/>
            <person name="Minx P."/>
            <person name="Mollenhauer M.U."/>
            <person name="Montooth K."/>
            <person name="Mount S.M."/>
            <person name="Mu X."/>
            <person name="Myers E."/>
            <person name="Negre B."/>
            <person name="Newfeld S."/>
            <person name="Nielsen R."/>
            <person name="Noor M.A."/>
            <person name="O'Grady P."/>
            <person name="Pachter L."/>
            <person name="Papaceit M."/>
            <person name="Parisi M.J."/>
            <person name="Parisi M."/>
            <person name="Parts L."/>
            <person name="Pedersen J.S."/>
            <person name="Pesole G."/>
            <person name="Phillippy A.M."/>
            <person name="Ponting C.P."/>
            <person name="Pop M."/>
            <person name="Porcelli D."/>
            <person name="Powell J.R."/>
            <person name="Prohaska S."/>
            <person name="Pruitt K."/>
            <person name="Puig M."/>
            <person name="Quesneville H."/>
            <person name="Ram K.R."/>
            <person name="Rand D."/>
            <person name="Rasmussen M.D."/>
            <person name="Reed L.K."/>
            <person name="Reenan R."/>
            <person name="Reily A."/>
            <person name="Remington K.A."/>
            <person name="Rieger T.T."/>
            <person name="Ritchie M.G."/>
            <person name="Robin C."/>
            <person name="Rogers Y.H."/>
            <person name="Rohde C."/>
            <person name="Rozas J."/>
            <person name="Rubenfield M.J."/>
            <person name="Ruiz A."/>
            <person name="Russo S."/>
            <person name="Salzberg S.L."/>
            <person name="Sanchez-Gracia A."/>
            <person name="Saranga D.J."/>
            <person name="Sato H."/>
            <person name="Schaeffer S.W."/>
            <person name="Schatz M.C."/>
            <person name="Schlenke T."/>
            <person name="Schwartz R."/>
            <person name="Segarra C."/>
            <person name="Singh R.S."/>
            <person name="Sirot L."/>
            <person name="Sirota M."/>
            <person name="Sisneros N.B."/>
            <person name="Smith C.D."/>
            <person name="Smith T.F."/>
            <person name="Spieth J."/>
            <person name="Stage D.E."/>
            <person name="Stark A."/>
            <person name="Stephan W."/>
            <person name="Strausberg R.L."/>
            <person name="Strempel S."/>
            <person name="Sturgill D."/>
            <person name="Sutton G."/>
            <person name="Sutton G.G."/>
            <person name="Tao W."/>
            <person name="Teichmann S."/>
            <person name="Tobari Y.N."/>
            <person name="Tomimura Y."/>
            <person name="Tsolas J.M."/>
            <person name="Valente V.L."/>
            <person name="Venter E."/>
            <person name="Venter J.C."/>
            <person name="Vicario S."/>
            <person name="Vieira F.G."/>
            <person name="Vilella A.J."/>
            <person name="Villasante A."/>
            <person name="Walenz B."/>
            <person name="Wang J."/>
            <person name="Wasserman M."/>
            <person name="Watts T."/>
            <person name="Wilson D."/>
            <person name="Wilson R.K."/>
            <person name="Wing R.A."/>
            <person name="Wolfner M.F."/>
            <person name="Wong A."/>
            <person name="Wong G.K."/>
            <person name="Wu C.I."/>
            <person name="Wu G."/>
            <person name="Yamamoto D."/>
            <person name="Yang H.P."/>
            <person name="Yang S.P."/>
            <person name="Yorke J.A."/>
            <person name="Yoshida K."/>
            <person name="Zdobnov E."/>
            <person name="Zhang P."/>
            <person name="Zhang Y."/>
            <person name="Zimin A.V."/>
            <person name="Baldwin J."/>
            <person name="Abdouelleil A."/>
            <person name="Abdulkadir J."/>
            <person name="Abebe A."/>
            <person name="Abera B."/>
            <person name="Abreu J."/>
            <person name="Acer S.C."/>
            <person name="Aftuck L."/>
            <person name="Alexander A."/>
            <person name="An P."/>
            <person name="Anderson E."/>
            <person name="Anderson S."/>
            <person name="Arachi H."/>
            <person name="Azer M."/>
            <person name="Bachantsang P."/>
            <person name="Barry A."/>
            <person name="Bayul T."/>
            <person name="Berlin A."/>
            <person name="Bessette D."/>
            <person name="Bloom T."/>
            <person name="Blye J."/>
            <person name="Boguslavskiy L."/>
            <person name="Bonnet C."/>
            <person name="Boukhgalter B."/>
            <person name="Bourzgui I."/>
            <person name="Brown A."/>
            <person name="Cahill P."/>
            <person name="Channer S."/>
            <person name="Cheshatsang Y."/>
            <person name="Chuda L."/>
            <person name="Citroen M."/>
            <person name="Collymore A."/>
            <person name="Cooke P."/>
            <person name="Costello M."/>
            <person name="D'Aco K."/>
            <person name="Daza R."/>
            <person name="De Haan G."/>
            <person name="DeGray S."/>
            <person name="DeMaso C."/>
            <person name="Dhargay N."/>
            <person name="Dooley K."/>
            <person name="Dooley E."/>
            <person name="Doricent M."/>
            <person name="Dorje P."/>
            <person name="Dorjee K."/>
            <person name="Dupes A."/>
            <person name="Elong R."/>
            <person name="Falk J."/>
            <person name="Farina A."/>
            <person name="Faro S."/>
            <person name="Ferguson D."/>
            <person name="Fisher S."/>
            <person name="Foley C.D."/>
            <person name="Franke A."/>
            <person name="Friedrich D."/>
            <person name="Gadbois L."/>
            <person name="Gearin G."/>
            <person name="Gearin C.R."/>
            <person name="Giannoukos G."/>
            <person name="Goode T."/>
            <person name="Graham J."/>
            <person name="Grandbois E."/>
            <person name="Grewal S."/>
            <person name="Gyaltsen K."/>
            <person name="Hafez N."/>
            <person name="Hagos B."/>
            <person name="Hall J."/>
            <person name="Henson C."/>
            <person name="Hollinger A."/>
            <person name="Honan T."/>
            <person name="Huard M.D."/>
            <person name="Hughes L."/>
            <person name="Hurhula B."/>
            <person name="Husby M.E."/>
            <person name="Kamat A."/>
            <person name="Kanga B."/>
            <person name="Kashin S."/>
            <person name="Khazanovich D."/>
            <person name="Kisner P."/>
            <person name="Lance K."/>
            <person name="Lara M."/>
            <person name="Lee W."/>
            <person name="Lennon N."/>
            <person name="Letendre F."/>
            <person name="LeVine R."/>
            <person name="Lipovsky A."/>
            <person name="Liu X."/>
            <person name="Liu J."/>
            <person name="Liu S."/>
            <person name="Lokyitsang T."/>
            <person name="Lokyitsang Y."/>
            <person name="Lubonja R."/>
            <person name="Lui A."/>
            <person name="MacDonald P."/>
            <person name="Magnisalis V."/>
            <person name="Maru K."/>
            <person name="Matthews C."/>
            <person name="McCusker W."/>
            <person name="McDonough S."/>
            <person name="Mehta T."/>
            <person name="Meldrim J."/>
            <person name="Meneus L."/>
            <person name="Mihai O."/>
            <person name="Mihalev A."/>
            <person name="Mihova T."/>
            <person name="Mittelman R."/>
            <person name="Mlenga V."/>
            <person name="Montmayeur A."/>
            <person name="Mulrain L."/>
            <person name="Navidi A."/>
            <person name="Naylor J."/>
            <person name="Negash T."/>
            <person name="Nguyen T."/>
            <person name="Nguyen N."/>
            <person name="Nicol R."/>
            <person name="Norbu C."/>
            <person name="Norbu N."/>
            <person name="Novod N."/>
            <person name="O'Neill B."/>
            <person name="Osman S."/>
            <person name="Markiewicz E."/>
            <person name="Oyono O.L."/>
            <person name="Patti C."/>
            <person name="Phunkhang P."/>
            <person name="Pierre F."/>
            <person name="Priest M."/>
            <person name="Raghuraman S."/>
            <person name="Rege F."/>
            <person name="Reyes R."/>
            <person name="Rise C."/>
            <person name="Rogov P."/>
            <person name="Ross K."/>
            <person name="Ryan E."/>
            <person name="Settipalli S."/>
            <person name="Shea T."/>
            <person name="Sherpa N."/>
            <person name="Shi L."/>
            <person name="Shih D."/>
            <person name="Sparrow T."/>
            <person name="Spaulding J."/>
            <person name="Stalker J."/>
            <person name="Stange-Thomann N."/>
            <person name="Stavropoulos S."/>
            <person name="Stone C."/>
            <person name="Strader C."/>
            <person name="Tesfaye S."/>
            <person name="Thomson T."/>
            <person name="Thoulutsang Y."/>
            <person name="Thoulutsang D."/>
            <person name="Topham K."/>
            <person name="Topping I."/>
            <person name="Tsamla T."/>
            <person name="Vassiliev H."/>
            <person name="Vo A."/>
            <person name="Wangchuk T."/>
            <person name="Wangdi T."/>
            <person name="Weiand M."/>
            <person name="Wilkinson J."/>
            <person name="Wilson A."/>
            <person name="Yadav S."/>
            <person name="Young G."/>
            <person name="Yu Q."/>
            <person name="Zembek L."/>
            <person name="Zhong D."/>
            <person name="Zimmer A."/>
            <person name="Zwirko Z."/>
            <person name="Jaffe D.B."/>
            <person name="Alvarez P."/>
            <person name="Brockman W."/>
            <person name="Butler J."/>
            <person name="Chin C."/>
            <person name="Gnerre S."/>
            <person name="Grabherr M."/>
            <person name="Kleber M."/>
            <person name="Mauceli E."/>
            <person name="MacCallum I."/>
        </authorList>
    </citation>
    <scope>NUCLEOTIDE SEQUENCE [LARGE SCALE GENOMIC DNA]</scope>
    <source>
        <strain evidence="7 8">TSC#14021-0224.01</strain>
    </source>
</reference>
<gene>
    <name evidence="7" type="primary">Dere\GG18139</name>
    <name evidence="7" type="synonym">dere_GLEANR_3004</name>
    <name evidence="7" type="synonym">GG18139</name>
    <name evidence="7" type="ORF">Dere_GG18139</name>
</gene>
<accession>B3NTB5</accession>
<dbReference type="InterPro" id="IPR050370">
    <property type="entry name" value="HES_HEY"/>
</dbReference>
<dbReference type="HOGENOM" id="CLU_068550_5_1_1"/>
<dbReference type="GO" id="GO:0005634">
    <property type="term" value="C:nucleus"/>
    <property type="evidence" value="ECO:0007669"/>
    <property type="project" value="UniProtKB-SubCell"/>
</dbReference>
<evidence type="ECO:0000256" key="1">
    <source>
        <dbReference type="ARBA" id="ARBA00004123"/>
    </source>
</evidence>
<evidence type="ECO:0000313" key="7">
    <source>
        <dbReference type="EMBL" id="EDV46566.1"/>
    </source>
</evidence>
<dbReference type="SMART" id="SM00353">
    <property type="entry name" value="HLH"/>
    <property type="match status" value="1"/>
</dbReference>
<dbReference type="Gene3D" id="4.10.280.10">
    <property type="entry name" value="Helix-loop-helix DNA-binding domain"/>
    <property type="match status" value="1"/>
</dbReference>
<dbReference type="InterPro" id="IPR011598">
    <property type="entry name" value="bHLH_dom"/>
</dbReference>
<dbReference type="OMA" id="ERYWSGF"/>
<proteinExistence type="predicted"/>
<keyword evidence="3" id="KW-0804">Transcription</keyword>